<comment type="caution">
    <text evidence="1">The sequence shown here is derived from an EMBL/GenBank/DDBJ whole genome shotgun (WGS) entry which is preliminary data.</text>
</comment>
<dbReference type="Pfam" id="PF01475">
    <property type="entry name" value="FUR"/>
    <property type="match status" value="1"/>
</dbReference>
<evidence type="ECO:0000313" key="2">
    <source>
        <dbReference type="Proteomes" id="UP001523550"/>
    </source>
</evidence>
<dbReference type="SUPFAM" id="SSF46785">
    <property type="entry name" value="Winged helix' DNA-binding domain"/>
    <property type="match status" value="1"/>
</dbReference>
<sequence length="238" mass="27478">MARPSYWTVEVRDRPRSGTQVRLYQAAGYRRYWDGEMARSLCRNCRLRPGAWSVPKRKVHALFLAAARIASQLESQKELPMSQLAIAAEDTESLPDRSREPWRSLAQRLRDHGLIPTRPRLLIAERVYSGPNHFTAEDLFTHLRSGRCRCARATIYNTLSEFAEQKLVQVLYVDNGPAIYDRTTAPHAHVYNMDTGEIRDADPQEFHLTEPRLPEGIMLEDMQIVLRVRDKNKEKGHV</sequence>
<proteinExistence type="predicted"/>
<dbReference type="InterPro" id="IPR036390">
    <property type="entry name" value="WH_DNA-bd_sf"/>
</dbReference>
<name>A0ABT1G9K5_9GAMM</name>
<evidence type="ECO:0000313" key="1">
    <source>
        <dbReference type="EMBL" id="MCP1727585.1"/>
    </source>
</evidence>
<reference evidence="1 2" key="1">
    <citation type="submission" date="2022-03" db="EMBL/GenBank/DDBJ databases">
        <title>Genomic Encyclopedia of Type Strains, Phase III (KMG-III): the genomes of soil and plant-associated and newly described type strains.</title>
        <authorList>
            <person name="Whitman W."/>
        </authorList>
    </citation>
    <scope>NUCLEOTIDE SEQUENCE [LARGE SCALE GENOMIC DNA]</scope>
    <source>
        <strain evidence="1 2">BSker1</strain>
    </source>
</reference>
<dbReference type="InterPro" id="IPR036388">
    <property type="entry name" value="WH-like_DNA-bd_sf"/>
</dbReference>
<gene>
    <name evidence="1" type="ORF">J2T60_001585</name>
</gene>
<dbReference type="PANTHER" id="PTHR33202:SF7">
    <property type="entry name" value="FERRIC UPTAKE REGULATION PROTEIN"/>
    <property type="match status" value="1"/>
</dbReference>
<dbReference type="EMBL" id="JALJYF010000002">
    <property type="protein sequence ID" value="MCP1727585.1"/>
    <property type="molecule type" value="Genomic_DNA"/>
</dbReference>
<dbReference type="RefSeq" id="WP_253448007.1">
    <property type="nucleotide sequence ID" value="NZ_JALJYF010000002.1"/>
</dbReference>
<keyword evidence="2" id="KW-1185">Reference proteome</keyword>
<dbReference type="Proteomes" id="UP001523550">
    <property type="component" value="Unassembled WGS sequence"/>
</dbReference>
<protein>
    <submittedName>
        <fullName evidence="1">Fe2+ or Zn2+ uptake regulation protein</fullName>
    </submittedName>
</protein>
<dbReference type="Gene3D" id="1.10.10.10">
    <property type="entry name" value="Winged helix-like DNA-binding domain superfamily/Winged helix DNA-binding domain"/>
    <property type="match status" value="1"/>
</dbReference>
<accession>A0ABT1G9K5</accession>
<dbReference type="PANTHER" id="PTHR33202">
    <property type="entry name" value="ZINC UPTAKE REGULATION PROTEIN"/>
    <property type="match status" value="1"/>
</dbReference>
<organism evidence="1 2">
    <name type="scientific">Natronospira proteinivora</name>
    <dbReference type="NCBI Taxonomy" id="1807133"/>
    <lineage>
        <taxon>Bacteria</taxon>
        <taxon>Pseudomonadati</taxon>
        <taxon>Pseudomonadota</taxon>
        <taxon>Gammaproteobacteria</taxon>
        <taxon>Natronospirales</taxon>
        <taxon>Natronospiraceae</taxon>
        <taxon>Natronospira</taxon>
    </lineage>
</organism>
<dbReference type="InterPro" id="IPR002481">
    <property type="entry name" value="FUR"/>
</dbReference>